<accession>A0A0E0EA94</accession>
<reference evidence="1" key="2">
    <citation type="submission" date="2018-05" db="EMBL/GenBank/DDBJ databases">
        <title>OmerRS3 (Oryza meridionalis Reference Sequence Version 3).</title>
        <authorList>
            <person name="Zhang J."/>
            <person name="Kudrna D."/>
            <person name="Lee S."/>
            <person name="Talag J."/>
            <person name="Welchert J."/>
            <person name="Wing R.A."/>
        </authorList>
    </citation>
    <scope>NUCLEOTIDE SEQUENCE [LARGE SCALE GENOMIC DNA]</scope>
    <source>
        <strain evidence="1">cv. OR44</strain>
    </source>
</reference>
<protein>
    <submittedName>
        <fullName evidence="1">Uncharacterized protein</fullName>
    </submittedName>
</protein>
<proteinExistence type="predicted"/>
<keyword evidence="2" id="KW-1185">Reference proteome</keyword>
<organism evidence="1">
    <name type="scientific">Oryza meridionalis</name>
    <dbReference type="NCBI Taxonomy" id="40149"/>
    <lineage>
        <taxon>Eukaryota</taxon>
        <taxon>Viridiplantae</taxon>
        <taxon>Streptophyta</taxon>
        <taxon>Embryophyta</taxon>
        <taxon>Tracheophyta</taxon>
        <taxon>Spermatophyta</taxon>
        <taxon>Magnoliopsida</taxon>
        <taxon>Liliopsida</taxon>
        <taxon>Poales</taxon>
        <taxon>Poaceae</taxon>
        <taxon>BOP clade</taxon>
        <taxon>Oryzoideae</taxon>
        <taxon>Oryzeae</taxon>
        <taxon>Oryzinae</taxon>
        <taxon>Oryza</taxon>
    </lineage>
</organism>
<name>A0A0E0EA94_9ORYZ</name>
<evidence type="ECO:0000313" key="1">
    <source>
        <dbReference type="EnsemblPlants" id="OMERI07G09010.1"/>
    </source>
</evidence>
<evidence type="ECO:0000313" key="2">
    <source>
        <dbReference type="Proteomes" id="UP000008021"/>
    </source>
</evidence>
<dbReference type="HOGENOM" id="CLU_2472846_0_0_1"/>
<dbReference type="Proteomes" id="UP000008021">
    <property type="component" value="Chromosome 7"/>
</dbReference>
<dbReference type="AlphaFoldDB" id="A0A0E0EA94"/>
<dbReference type="EnsemblPlants" id="OMERI07G09010.1">
    <property type="protein sequence ID" value="OMERI07G09010.1"/>
    <property type="gene ID" value="OMERI07G09010"/>
</dbReference>
<reference evidence="1" key="1">
    <citation type="submission" date="2015-04" db="UniProtKB">
        <authorList>
            <consortium name="EnsemblPlants"/>
        </authorList>
    </citation>
    <scope>IDENTIFICATION</scope>
</reference>
<dbReference type="Gramene" id="OMERI07G09010.1">
    <property type="protein sequence ID" value="OMERI07G09010.1"/>
    <property type="gene ID" value="OMERI07G09010"/>
</dbReference>
<sequence>MVSLWEHKKQGRAAECPVNKVSGSKRTAMGEAAAVHALSHLHDVRECIRNSVSAHLLPDIRGPSAKTCEGAADESGYRRGASAVEQQLYGGRISAVVRVN</sequence>